<name>A0A812NIV4_SYMPI</name>
<gene>
    <name evidence="4" type="ORF">SPIL2461_LOCUS6968</name>
</gene>
<keyword evidence="5" id="KW-1185">Reference proteome</keyword>
<evidence type="ECO:0000259" key="3">
    <source>
        <dbReference type="PROSITE" id="PS51910"/>
    </source>
</evidence>
<dbReference type="InterPro" id="IPR001223">
    <property type="entry name" value="Glyco_hydro18_cat"/>
</dbReference>
<feature type="compositionally biased region" description="Polar residues" evidence="1">
    <location>
        <begin position="92"/>
        <end position="101"/>
    </location>
</feature>
<reference evidence="4" key="1">
    <citation type="submission" date="2021-02" db="EMBL/GenBank/DDBJ databases">
        <authorList>
            <person name="Dougan E. K."/>
            <person name="Rhodes N."/>
            <person name="Thang M."/>
            <person name="Chan C."/>
        </authorList>
    </citation>
    <scope>NUCLEOTIDE SEQUENCE</scope>
</reference>
<comment type="caution">
    <text evidence="4">The sequence shown here is derived from an EMBL/GenBank/DDBJ whole genome shotgun (WGS) entry which is preliminary data.</text>
</comment>
<keyword evidence="2" id="KW-0472">Membrane</keyword>
<dbReference type="PROSITE" id="PS51910">
    <property type="entry name" value="GH18_2"/>
    <property type="match status" value="1"/>
</dbReference>
<dbReference type="EMBL" id="CAJNIZ010010890">
    <property type="protein sequence ID" value="CAE7307713.1"/>
    <property type="molecule type" value="Genomic_DNA"/>
</dbReference>
<evidence type="ECO:0000256" key="2">
    <source>
        <dbReference type="SAM" id="Phobius"/>
    </source>
</evidence>
<protein>
    <recommendedName>
        <fullName evidence="3">GH18 domain-containing protein</fullName>
    </recommendedName>
</protein>
<organism evidence="4 5">
    <name type="scientific">Symbiodinium pilosum</name>
    <name type="common">Dinoflagellate</name>
    <dbReference type="NCBI Taxonomy" id="2952"/>
    <lineage>
        <taxon>Eukaryota</taxon>
        <taxon>Sar</taxon>
        <taxon>Alveolata</taxon>
        <taxon>Dinophyceae</taxon>
        <taxon>Suessiales</taxon>
        <taxon>Symbiodiniaceae</taxon>
        <taxon>Symbiodinium</taxon>
    </lineage>
</organism>
<dbReference type="InterPro" id="IPR017853">
    <property type="entry name" value="GH"/>
</dbReference>
<keyword evidence="2" id="KW-0812">Transmembrane</keyword>
<evidence type="ECO:0000313" key="4">
    <source>
        <dbReference type="EMBL" id="CAE7307713.1"/>
    </source>
</evidence>
<dbReference type="AlphaFoldDB" id="A0A812NIV4"/>
<dbReference type="Proteomes" id="UP000649617">
    <property type="component" value="Unassembled WGS sequence"/>
</dbReference>
<evidence type="ECO:0000313" key="5">
    <source>
        <dbReference type="Proteomes" id="UP000649617"/>
    </source>
</evidence>
<accession>A0A812NIV4</accession>
<keyword evidence="2" id="KW-1133">Transmembrane helix</keyword>
<evidence type="ECO:0000256" key="1">
    <source>
        <dbReference type="SAM" id="MobiDB-lite"/>
    </source>
</evidence>
<sequence>KIRLADKEGLGGVMIWELGQDVMQDRGSLLWQIWDATQQVQNKGILHGLFGIIVTEDHMFGLLTFLMGGYYLAKTLAMAARPTNNVRKKQVPDTSLPTVPEQSDDNTTDAEEKKES</sequence>
<dbReference type="GO" id="GO:0005975">
    <property type="term" value="P:carbohydrate metabolic process"/>
    <property type="evidence" value="ECO:0007669"/>
    <property type="project" value="InterPro"/>
</dbReference>
<dbReference type="SUPFAM" id="SSF51445">
    <property type="entry name" value="(Trans)glycosidases"/>
    <property type="match status" value="1"/>
</dbReference>
<proteinExistence type="predicted"/>
<feature type="region of interest" description="Disordered" evidence="1">
    <location>
        <begin position="83"/>
        <end position="116"/>
    </location>
</feature>
<feature type="domain" description="GH18" evidence="3">
    <location>
        <begin position="1"/>
        <end position="40"/>
    </location>
</feature>
<feature type="non-terminal residue" evidence="4">
    <location>
        <position position="116"/>
    </location>
</feature>
<dbReference type="OrthoDB" id="435796at2759"/>
<feature type="transmembrane region" description="Helical" evidence="2">
    <location>
        <begin position="59"/>
        <end position="80"/>
    </location>
</feature>